<feature type="region of interest" description="Disordered" evidence="1">
    <location>
        <begin position="1114"/>
        <end position="1133"/>
    </location>
</feature>
<feature type="region of interest" description="Disordered" evidence="1">
    <location>
        <begin position="2110"/>
        <end position="2129"/>
    </location>
</feature>
<evidence type="ECO:0000313" key="4">
    <source>
        <dbReference type="EMBL" id="GMT16522.1"/>
    </source>
</evidence>
<feature type="compositionally biased region" description="Basic and acidic residues" evidence="1">
    <location>
        <begin position="1585"/>
        <end position="1606"/>
    </location>
</feature>
<feature type="domain" description="Apple" evidence="3">
    <location>
        <begin position="40"/>
        <end position="123"/>
    </location>
</feature>
<feature type="compositionally biased region" description="Low complexity" evidence="1">
    <location>
        <begin position="327"/>
        <end position="350"/>
    </location>
</feature>
<feature type="compositionally biased region" description="Low complexity" evidence="1">
    <location>
        <begin position="235"/>
        <end position="306"/>
    </location>
</feature>
<feature type="compositionally biased region" description="Low complexity" evidence="1">
    <location>
        <begin position="1800"/>
        <end position="1820"/>
    </location>
</feature>
<feature type="region of interest" description="Disordered" evidence="1">
    <location>
        <begin position="1390"/>
        <end position="1427"/>
    </location>
</feature>
<feature type="signal peptide" evidence="2">
    <location>
        <begin position="1"/>
        <end position="24"/>
    </location>
</feature>
<feature type="compositionally biased region" description="Acidic residues" evidence="1">
    <location>
        <begin position="1620"/>
        <end position="1635"/>
    </location>
</feature>
<feature type="region of interest" description="Disordered" evidence="1">
    <location>
        <begin position="170"/>
        <end position="398"/>
    </location>
</feature>
<dbReference type="Proteomes" id="UP001432322">
    <property type="component" value="Unassembled WGS sequence"/>
</dbReference>
<evidence type="ECO:0000256" key="2">
    <source>
        <dbReference type="SAM" id="SignalP"/>
    </source>
</evidence>
<feature type="compositionally biased region" description="Low complexity" evidence="1">
    <location>
        <begin position="662"/>
        <end position="815"/>
    </location>
</feature>
<keyword evidence="5" id="KW-1185">Reference proteome</keyword>
<dbReference type="PANTHER" id="PTHR21583">
    <property type="entry name" value="ELYS PROTEIN"/>
    <property type="match status" value="1"/>
</dbReference>
<feature type="compositionally biased region" description="Basic and acidic residues" evidence="1">
    <location>
        <begin position="1408"/>
        <end position="1425"/>
    </location>
</feature>
<dbReference type="PROSITE" id="PS50948">
    <property type="entry name" value="PAN"/>
    <property type="match status" value="2"/>
</dbReference>
<feature type="compositionally biased region" description="Polar residues" evidence="1">
    <location>
        <begin position="1991"/>
        <end position="2013"/>
    </location>
</feature>
<evidence type="ECO:0000259" key="3">
    <source>
        <dbReference type="PROSITE" id="PS50948"/>
    </source>
</evidence>
<dbReference type="InterPro" id="IPR052620">
    <property type="entry name" value="ELYS/MEL-28_NucAsmblyFactor"/>
</dbReference>
<dbReference type="EMBL" id="BTSY01000002">
    <property type="protein sequence ID" value="GMT16522.1"/>
    <property type="molecule type" value="Genomic_DNA"/>
</dbReference>
<sequence>SGAQLQMGEMILRTALLCIGTVLAAPTTLLEPHLPQSIDCPNSDIHVYVNTTAVDRKEYTFVDWKAANLQDCVEKCFGNHFCYSIRYDEALGDANCALYYFAAYNCSNQALTKCSTIEYKGGSITLDCIRCPGRGDFVTAPPFSSVGEQTIVSETAVLARGKNIKGTATEITHNSEHDGKEHGATEGQENKDEQTDQVKKTEGEGKEGAGKTEIEGSGEAPAGTENKPATEGEKPTTTGEGAESSTEGTLSREGSEPGTGASGAEGAESTDGATESTSAAPGEGAEGSTEEGSTLSPTESGSTPSGSDRDAISGTIEGSGEEEEEATTTPSSGESNGEAESVTESSGEGSPSEEEGLSPASTAAAGGSTESPVEGSGIEGSGETPEIAHHEDEEPVNVDVETTTVWNGHTEQPRVCAGNLRFVPSSNVDLDTVQLLINSTKANSPAECAKICYEHNCGFAYYEPSTFACQYMANTEDMVDTATCPSDFKDAKFQAEYRTDVASTMTCVVCAKGTEISTNAPAMRPIASPRRGSYPACIISFQAAEGDHSSFPFYKSVQVKGLNACARHCFIGECSQSVYNPKTKECRLGSNPHDTCSNLPLIQKVPTPSQEVLMQCFRCIPEETLAAKGTVSETTGYREPPTAAESIDESGATANKDDKATTAETPTEATTEAATEETTAASATEAATAAASTEIAPTEETLTTSASEATTVAPTVTTAEAVSESSAAATTEAATEAATTEGVPEETTASASTESATETAATENAPEETTTTTATEASTEATTTESAAEETTMASSTEAATEAATTEGAPEETTTIAGTGDEITVGEALREGVTEAPEEEEITVATTEITTEATTTPLGGEEVEVEEASGEEATTVSGAEGETTTAADVEGSGLGREEITGADVEGELSKDRESSTPAGAAGAATTPSGEEETEGSGEGATTESTGEATTAGGAEGEATTAAGEEGATTSGGEGASTLSPEESATSEGPGEMSKAIEMNDRPLILASEDLDFGKSCVIKFQAAPFESRPATLTAPFEKSFPVDSIELCATRCFQDGCVGAKYEPESKMCHLSYDDKSVCDRTELHLRMAEVKGDTWIHCVNCYPEKSVVQDVLGGPLSKNTTGEEKPESGEGKSMLDKVVGAVSNVAHSVAETVTGESPDNVLHNGCIVNFQTSPSTEKTAEAVEYLPPFKTRYAHRCATKCFQEGCAAASFNPTTNECSLGYGRFVKCSNSPLVTTALELKETIVIHCMSCIHHKPGEGGVDLVVLSPDDARIHLSESQDVPSENVEGSGEAVVTPSTQTATTAAGESSTTGEGAEATTAESTGEGAETTLAGEEATTASAEGESTTGGTTASSEGDTATTVAAEADGGSLGEEGSGALEKEGHGRVAEIPLDDSGIEIPAGVNIGDVEKEKEEATGDKKEGGGKFKVGLPTGFSIDSGVGTMNKDGKATETAIDGIAVAPGGSTVAPEGTSAAPEGTSAAPEGTSVAPEGSTATAGDESSTESGAEVSSAAPEESTVASGESTSEPSSTVEGVSTGEEAATTAEPSEGASSTESATEVEPSTVAAEGSTTESSTDAGHGVIHPAKEFETSPLHPEESSTAKAEEGTTAEEGPAFVQATEDEEKEEAEKEEELITSDQKQREGLVEKALPTTPKTTETGTAAAKADKTTVASPEGTAEGADAEKTTVASSEGTVAPGESTTGAAESAEATTAAGEGAEGSTPSGAESTTGSSEDGAAAATTATPDVTTDLQHREGILEKALATASPTTKGEEGAEATTAASESSDLTTTSGSESTVAPTEEVVTSTEGTAATTEGNVGESTVSSKDGGKDVGGMAASIDETSKEEAKEVDEEMAKKGEVAQSGEKGASATSIDGFTTISPSESSTASFADETPTSTVPSPADLAKAIHREHGGAEFGQTGQRGSEETAGEEAAIKGEVKQSGEKGAAAASIDASSTAAPSEATTAADAASGEISTSSSVDGVGLAKGDNAESSTAGEISAESTSAPVETTSAEGAGTSEAVEESSTSLPSSIESFEASTSSSIDSSSTLSETTESSVEETGSTDHGLLIQKALATANPAATEKGLEVAPTTSVPSPADLAKAIHREHGGAEFGQTGQRGSEEAVTGAQEDEIKATTVSAAEATPAVTGESIDGGVDRALAAIGEQSKTTTEPPVQAVKDLLDALTSGDLDRTIIGKKVNGTEAGKLIKGTGAADGATPVNQKHDCSTGKLSFATFELVDLSTKFEVDAIAFSLPHCARLCYEVGCSMAAYSRFPRPLCLMHFETEDSHRCNAETNRTSYWTYASLQQVVAIDCIQCEGQTFFEHDHTVDITTLHAIDDSIVTVPSPQGISKNCEGGRLEFQFVPAGSLPRLNVTNDVPARTPADCARKCHEMKGCTTAGYIPTPSAEIANGVCLLTSDDEVCISKEDAVPQHASVTAFVISCIRCTRCSYTLSHMTLASSTAKFQHIATVTTIGECAEVCHGKKCTFAQYDATTNTCALSMEASLETGCNKVEPAVAVKGAYPVRLECVQCRD</sequence>
<feature type="region of interest" description="Disordered" evidence="1">
    <location>
        <begin position="1461"/>
        <end position="2066"/>
    </location>
</feature>
<feature type="non-terminal residue" evidence="4">
    <location>
        <position position="1"/>
    </location>
</feature>
<feature type="compositionally biased region" description="Polar residues" evidence="1">
    <location>
        <begin position="1869"/>
        <end position="1899"/>
    </location>
</feature>
<feature type="compositionally biased region" description="Low complexity" evidence="1">
    <location>
        <begin position="1298"/>
        <end position="1359"/>
    </location>
</feature>
<dbReference type="PANTHER" id="PTHR21583:SF8">
    <property type="entry name" value="PROTEIN ELYS"/>
    <property type="match status" value="1"/>
</dbReference>
<feature type="compositionally biased region" description="Low complexity" evidence="1">
    <location>
        <begin position="357"/>
        <end position="372"/>
    </location>
</feature>
<dbReference type="InterPro" id="IPR003609">
    <property type="entry name" value="Pan_app"/>
</dbReference>
<feature type="compositionally biased region" description="Low complexity" evidence="1">
    <location>
        <begin position="915"/>
        <end position="928"/>
    </location>
</feature>
<feature type="compositionally biased region" description="Acidic residues" evidence="1">
    <location>
        <begin position="861"/>
        <end position="870"/>
    </location>
</feature>
<organism evidence="4 5">
    <name type="scientific">Pristionchus fissidentatus</name>
    <dbReference type="NCBI Taxonomy" id="1538716"/>
    <lineage>
        <taxon>Eukaryota</taxon>
        <taxon>Metazoa</taxon>
        <taxon>Ecdysozoa</taxon>
        <taxon>Nematoda</taxon>
        <taxon>Chromadorea</taxon>
        <taxon>Rhabditida</taxon>
        <taxon>Rhabditina</taxon>
        <taxon>Diplogasteromorpha</taxon>
        <taxon>Diplogasteroidea</taxon>
        <taxon>Neodiplogasteridae</taxon>
        <taxon>Pristionchus</taxon>
    </lineage>
</organism>
<feature type="chain" id="PRO_5043741944" description="Apple domain-containing protein" evidence="2">
    <location>
        <begin position="25"/>
        <end position="2534"/>
    </location>
</feature>
<feature type="compositionally biased region" description="Low complexity" evidence="1">
    <location>
        <begin position="1698"/>
        <end position="1750"/>
    </location>
</feature>
<protein>
    <recommendedName>
        <fullName evidence="3">Apple domain-containing protein</fullName>
    </recommendedName>
</protein>
<accession>A0AAV5VA55</accession>
<feature type="compositionally biased region" description="Basic and acidic residues" evidence="1">
    <location>
        <begin position="173"/>
        <end position="214"/>
    </location>
</feature>
<feature type="compositionally biased region" description="Low complexity" evidence="1">
    <location>
        <begin position="843"/>
        <end position="860"/>
    </location>
</feature>
<feature type="compositionally biased region" description="Basic and acidic residues" evidence="1">
    <location>
        <begin position="1933"/>
        <end position="1943"/>
    </location>
</feature>
<feature type="compositionally biased region" description="Low complexity" evidence="1">
    <location>
        <begin position="1776"/>
        <end position="1791"/>
    </location>
</feature>
<feature type="compositionally biased region" description="Low complexity" evidence="1">
    <location>
        <begin position="2024"/>
        <end position="2061"/>
    </location>
</feature>
<comment type="caution">
    <text evidence="4">The sequence shown here is derived from an EMBL/GenBank/DDBJ whole genome shotgun (WGS) entry which is preliminary data.</text>
</comment>
<feature type="compositionally biased region" description="Low complexity" evidence="1">
    <location>
        <begin position="1947"/>
        <end position="1971"/>
    </location>
</feature>
<feature type="compositionally biased region" description="Polar residues" evidence="1">
    <location>
        <begin position="1493"/>
        <end position="1505"/>
    </location>
</feature>
<reference evidence="4" key="1">
    <citation type="submission" date="2023-10" db="EMBL/GenBank/DDBJ databases">
        <title>Genome assembly of Pristionchus species.</title>
        <authorList>
            <person name="Yoshida K."/>
            <person name="Sommer R.J."/>
        </authorList>
    </citation>
    <scope>NUCLEOTIDE SEQUENCE</scope>
    <source>
        <strain evidence="4">RS5133</strain>
    </source>
</reference>
<proteinExistence type="predicted"/>
<name>A0AAV5VA55_9BILA</name>
<feature type="compositionally biased region" description="Low complexity" evidence="1">
    <location>
        <begin position="939"/>
        <end position="968"/>
    </location>
</feature>
<feature type="region of interest" description="Disordered" evidence="1">
    <location>
        <begin position="1277"/>
        <end position="1359"/>
    </location>
</feature>
<feature type="compositionally biased region" description="Basic and acidic residues" evidence="1">
    <location>
        <begin position="1122"/>
        <end position="1133"/>
    </location>
</feature>
<evidence type="ECO:0000256" key="1">
    <source>
        <dbReference type="SAM" id="MobiDB-lite"/>
    </source>
</evidence>
<feature type="compositionally biased region" description="Basic and acidic residues" evidence="1">
    <location>
        <begin position="1841"/>
        <end position="1859"/>
    </location>
</feature>
<gene>
    <name evidence="4" type="ORF">PFISCL1PPCAC_7819</name>
</gene>
<feature type="domain" description="Apple" evidence="3">
    <location>
        <begin position="2354"/>
        <end position="2443"/>
    </location>
</feature>
<feature type="compositionally biased region" description="Low complexity" evidence="1">
    <location>
        <begin position="1648"/>
        <end position="1672"/>
    </location>
</feature>
<keyword evidence="2" id="KW-0732">Signal</keyword>
<feature type="compositionally biased region" description="Polar residues" evidence="1">
    <location>
        <begin position="1518"/>
        <end position="1532"/>
    </location>
</feature>
<feature type="region of interest" description="Disordered" evidence="1">
    <location>
        <begin position="630"/>
        <end position="993"/>
    </location>
</feature>
<feature type="compositionally biased region" description="Low complexity" evidence="1">
    <location>
        <begin position="1533"/>
        <end position="1565"/>
    </location>
</feature>
<evidence type="ECO:0000313" key="5">
    <source>
        <dbReference type="Proteomes" id="UP001432322"/>
    </source>
</evidence>